<dbReference type="PROSITE" id="PS51257">
    <property type="entry name" value="PROKAR_LIPOPROTEIN"/>
    <property type="match status" value="1"/>
</dbReference>
<dbReference type="InterPro" id="IPR050782">
    <property type="entry name" value="PP1_regulatory_subunit_3"/>
</dbReference>
<comment type="caution">
    <text evidence="2">The sequence shown here is derived from an EMBL/GenBank/DDBJ whole genome shotgun (WGS) entry which is preliminary data.</text>
</comment>
<feature type="domain" description="CBM21" evidence="1">
    <location>
        <begin position="34"/>
        <end position="144"/>
    </location>
</feature>
<dbReference type="PANTHER" id="PTHR12307:SF36">
    <property type="entry name" value="GLYCOGEN-BINDING SUBUNIT 76A"/>
    <property type="match status" value="1"/>
</dbReference>
<gene>
    <name evidence="2" type="ORF">ACFSR1_15190</name>
</gene>
<dbReference type="Proteomes" id="UP001597319">
    <property type="component" value="Unassembled WGS sequence"/>
</dbReference>
<evidence type="ECO:0000313" key="3">
    <source>
        <dbReference type="Proteomes" id="UP001597319"/>
    </source>
</evidence>
<dbReference type="InterPro" id="IPR038175">
    <property type="entry name" value="CBM21_dom_sf"/>
</dbReference>
<dbReference type="RefSeq" id="WP_378181600.1">
    <property type="nucleotide sequence ID" value="NZ_JBHULE010000019.1"/>
</dbReference>
<dbReference type="PROSITE" id="PS51159">
    <property type="entry name" value="CBM21"/>
    <property type="match status" value="2"/>
</dbReference>
<dbReference type="Pfam" id="PF03370">
    <property type="entry name" value="CBM_21"/>
    <property type="match status" value="2"/>
</dbReference>
<organism evidence="2 3">
    <name type="scientific">Aquimarina rubra</name>
    <dbReference type="NCBI Taxonomy" id="1920033"/>
    <lineage>
        <taxon>Bacteria</taxon>
        <taxon>Pseudomonadati</taxon>
        <taxon>Bacteroidota</taxon>
        <taxon>Flavobacteriia</taxon>
        <taxon>Flavobacteriales</taxon>
        <taxon>Flavobacteriaceae</taxon>
        <taxon>Aquimarina</taxon>
    </lineage>
</organism>
<evidence type="ECO:0000259" key="1">
    <source>
        <dbReference type="PROSITE" id="PS51159"/>
    </source>
</evidence>
<feature type="domain" description="CBM21" evidence="1">
    <location>
        <begin position="137"/>
        <end position="267"/>
    </location>
</feature>
<name>A0ABW5LHP5_9FLAO</name>
<accession>A0ABW5LHP5</accession>
<dbReference type="EMBL" id="JBHULE010000019">
    <property type="protein sequence ID" value="MFD2564024.1"/>
    <property type="molecule type" value="Genomic_DNA"/>
</dbReference>
<evidence type="ECO:0000313" key="2">
    <source>
        <dbReference type="EMBL" id="MFD2564024.1"/>
    </source>
</evidence>
<dbReference type="PANTHER" id="PTHR12307">
    <property type="entry name" value="PROTEIN PHOSPHATASE 1 REGULATORY SUBUNIT"/>
    <property type="match status" value="1"/>
</dbReference>
<protein>
    <recommendedName>
        <fullName evidence="1">CBM21 domain-containing protein</fullName>
    </recommendedName>
</protein>
<dbReference type="InterPro" id="IPR005036">
    <property type="entry name" value="CBM21_dom"/>
</dbReference>
<keyword evidence="3" id="KW-1185">Reference proteome</keyword>
<dbReference type="Gene3D" id="2.60.40.2440">
    <property type="entry name" value="Carbohydrate binding type-21 domain"/>
    <property type="match status" value="2"/>
</dbReference>
<sequence>MRNFFIVLSVILTMYSCVSDIEQMDSEMKSIELSEKASSDNVKLLSAWTANRSSPVHTNYQRKFKVKVKNLAYQKEVTIHHATYSGDWVDIPLTYEQSIGNDEEIWVGEVTPDYELYSDEFVVKYTVNGETYWDNNNGKNYSMLVNVGGYLSPEIDIELNKSFTRSTGLSFAINANVKRNYGAAVTAEVIYTTDGWATKNTIPLSYQRYFRVGYAHYIMSPNQFDVDIYSATIRVPDEVKSIEFAIVYKVNGQEYWDNNYGNNYTLNKITY</sequence>
<proteinExistence type="predicted"/>
<reference evidence="3" key="1">
    <citation type="journal article" date="2019" name="Int. J. Syst. Evol. Microbiol.">
        <title>The Global Catalogue of Microorganisms (GCM) 10K type strain sequencing project: providing services to taxonomists for standard genome sequencing and annotation.</title>
        <authorList>
            <consortium name="The Broad Institute Genomics Platform"/>
            <consortium name="The Broad Institute Genome Sequencing Center for Infectious Disease"/>
            <person name="Wu L."/>
            <person name="Ma J."/>
        </authorList>
    </citation>
    <scope>NUCLEOTIDE SEQUENCE [LARGE SCALE GENOMIC DNA]</scope>
    <source>
        <strain evidence="3">KCTC 52274</strain>
    </source>
</reference>